<dbReference type="Pfam" id="PF02780">
    <property type="entry name" value="Transketolase_C"/>
    <property type="match status" value="1"/>
</dbReference>
<gene>
    <name evidence="11" type="primary">dxs</name>
    <name evidence="13" type="ORF">AMJ52_07825</name>
</gene>
<dbReference type="PATRIC" id="fig|1703772.3.peg.422"/>
<dbReference type="InterPro" id="IPR005477">
    <property type="entry name" value="Dxylulose-5-P_synthase"/>
</dbReference>
<comment type="cofactor">
    <cofactor evidence="11">
        <name>thiamine diphosphate</name>
        <dbReference type="ChEBI" id="CHEBI:58937"/>
    </cofactor>
    <text evidence="11">Binds 1 thiamine pyrophosphate per subunit.</text>
</comment>
<dbReference type="Proteomes" id="UP000051012">
    <property type="component" value="Unassembled WGS sequence"/>
</dbReference>
<comment type="cofactor">
    <cofactor evidence="11">
        <name>Mg(2+)</name>
        <dbReference type="ChEBI" id="CHEBI:18420"/>
    </cofactor>
    <text evidence="11">Binds 1 Mg(2+) ion per subunit.</text>
</comment>
<dbReference type="GO" id="GO:0016114">
    <property type="term" value="P:terpenoid biosynthetic process"/>
    <property type="evidence" value="ECO:0007669"/>
    <property type="project" value="UniProtKB-UniRule"/>
</dbReference>
<evidence type="ECO:0000313" key="14">
    <source>
        <dbReference type="Proteomes" id="UP000051012"/>
    </source>
</evidence>
<comment type="subunit">
    <text evidence="3 11">Homodimer.</text>
</comment>
<organism evidence="13 14">
    <name type="scientific">candidate division TA06 bacterium DG_78</name>
    <dbReference type="NCBI Taxonomy" id="1703772"/>
    <lineage>
        <taxon>Bacteria</taxon>
        <taxon>Bacteria division TA06</taxon>
    </lineage>
</organism>
<dbReference type="Gene3D" id="3.40.50.970">
    <property type="match status" value="2"/>
</dbReference>
<dbReference type="PANTHER" id="PTHR43322">
    <property type="entry name" value="1-D-DEOXYXYLULOSE 5-PHOSPHATE SYNTHASE-RELATED"/>
    <property type="match status" value="1"/>
</dbReference>
<dbReference type="InterPro" id="IPR009014">
    <property type="entry name" value="Transketo_C/PFOR_II"/>
</dbReference>
<comment type="similarity">
    <text evidence="2 11">Belongs to the transketolase family. DXPS subfamily.</text>
</comment>
<dbReference type="AlphaFoldDB" id="A0A0S7YB13"/>
<dbReference type="SMART" id="SM00861">
    <property type="entry name" value="Transket_pyr"/>
    <property type="match status" value="1"/>
</dbReference>
<dbReference type="SUPFAM" id="SSF52518">
    <property type="entry name" value="Thiamin diphosphate-binding fold (THDP-binding)"/>
    <property type="match status" value="2"/>
</dbReference>
<dbReference type="PROSITE" id="PS00801">
    <property type="entry name" value="TRANSKETOLASE_1"/>
    <property type="match status" value="1"/>
</dbReference>
<evidence type="ECO:0000256" key="10">
    <source>
        <dbReference type="ARBA" id="ARBA00055605"/>
    </source>
</evidence>
<evidence type="ECO:0000256" key="1">
    <source>
        <dbReference type="ARBA" id="ARBA00004980"/>
    </source>
</evidence>
<dbReference type="InterPro" id="IPR005475">
    <property type="entry name" value="Transketolase-like_Pyr-bd"/>
</dbReference>
<dbReference type="CDD" id="cd07033">
    <property type="entry name" value="TPP_PYR_DXS_TK_like"/>
    <property type="match status" value="1"/>
</dbReference>
<evidence type="ECO:0000313" key="13">
    <source>
        <dbReference type="EMBL" id="KPJ71991.1"/>
    </source>
</evidence>
<proteinExistence type="inferred from homology"/>
<dbReference type="FunFam" id="3.40.50.920:FF:000002">
    <property type="entry name" value="1-deoxy-D-xylulose-5-phosphate synthase"/>
    <property type="match status" value="1"/>
</dbReference>
<protein>
    <recommendedName>
        <fullName evidence="11">1-deoxy-D-xylulose-5-phosphate synthase</fullName>
        <ecNumber evidence="11">2.2.1.7</ecNumber>
    </recommendedName>
    <alternativeName>
        <fullName evidence="11">1-deoxyxylulose-5-phosphate synthase</fullName>
        <shortName evidence="11">DXP synthase</shortName>
        <shortName evidence="11">DXPS</shortName>
    </alternativeName>
</protein>
<evidence type="ECO:0000256" key="8">
    <source>
        <dbReference type="ARBA" id="ARBA00023052"/>
    </source>
</evidence>
<feature type="binding site" evidence="11">
    <location>
        <position position="145"/>
    </location>
    <ligand>
        <name>Mg(2+)</name>
        <dbReference type="ChEBI" id="CHEBI:18420"/>
    </ligand>
</feature>
<dbReference type="EC" id="2.2.1.7" evidence="11"/>
<dbReference type="HAMAP" id="MF_00315">
    <property type="entry name" value="DXP_synth"/>
    <property type="match status" value="1"/>
</dbReference>
<keyword evidence="9 11" id="KW-0414">Isoprene biosynthesis</keyword>
<evidence type="ECO:0000259" key="12">
    <source>
        <dbReference type="SMART" id="SM00861"/>
    </source>
</evidence>
<name>A0A0S7YB13_UNCT6</name>
<keyword evidence="8 11" id="KW-0786">Thiamine pyrophosphate</keyword>
<dbReference type="UniPathway" id="UPA00064">
    <property type="reaction ID" value="UER00091"/>
</dbReference>
<dbReference type="Pfam" id="PF02779">
    <property type="entry name" value="Transket_pyr"/>
    <property type="match status" value="1"/>
</dbReference>
<feature type="binding site" evidence="11">
    <location>
        <begin position="114"/>
        <end position="116"/>
    </location>
    <ligand>
        <name>thiamine diphosphate</name>
        <dbReference type="ChEBI" id="CHEBI:58937"/>
    </ligand>
</feature>
<evidence type="ECO:0000256" key="4">
    <source>
        <dbReference type="ARBA" id="ARBA00022679"/>
    </source>
</evidence>
<dbReference type="NCBIfam" id="TIGR00204">
    <property type="entry name" value="dxs"/>
    <property type="match status" value="1"/>
</dbReference>
<evidence type="ECO:0000256" key="5">
    <source>
        <dbReference type="ARBA" id="ARBA00022723"/>
    </source>
</evidence>
<feature type="binding site" evidence="11">
    <location>
        <position position="365"/>
    </location>
    <ligand>
        <name>thiamine diphosphate</name>
        <dbReference type="ChEBI" id="CHEBI:58937"/>
    </ligand>
</feature>
<dbReference type="CDD" id="cd02007">
    <property type="entry name" value="TPP_DXS"/>
    <property type="match status" value="1"/>
</dbReference>
<dbReference type="NCBIfam" id="NF003933">
    <property type="entry name" value="PRK05444.2-2"/>
    <property type="match status" value="1"/>
</dbReference>
<dbReference type="FunFam" id="3.40.50.970:FF:000005">
    <property type="entry name" value="1-deoxy-D-xylulose-5-phosphate synthase"/>
    <property type="match status" value="1"/>
</dbReference>
<keyword evidence="7 11" id="KW-0784">Thiamine biosynthesis</keyword>
<evidence type="ECO:0000256" key="11">
    <source>
        <dbReference type="HAMAP-Rule" id="MF_00315"/>
    </source>
</evidence>
<evidence type="ECO:0000256" key="7">
    <source>
        <dbReference type="ARBA" id="ARBA00022977"/>
    </source>
</evidence>
<feature type="binding site" evidence="11">
    <location>
        <position position="286"/>
    </location>
    <ligand>
        <name>thiamine diphosphate</name>
        <dbReference type="ChEBI" id="CHEBI:58937"/>
    </ligand>
</feature>
<dbReference type="InterPro" id="IPR049557">
    <property type="entry name" value="Transketolase_CS"/>
</dbReference>
<feature type="binding site" evidence="11">
    <location>
        <position position="73"/>
    </location>
    <ligand>
        <name>thiamine diphosphate</name>
        <dbReference type="ChEBI" id="CHEBI:58937"/>
    </ligand>
</feature>
<dbReference type="Pfam" id="PF13292">
    <property type="entry name" value="DXP_synthase_N"/>
    <property type="match status" value="1"/>
</dbReference>
<dbReference type="EMBL" id="LJNI01000108">
    <property type="protein sequence ID" value="KPJ71991.1"/>
    <property type="molecule type" value="Genomic_DNA"/>
</dbReference>
<dbReference type="InterPro" id="IPR029061">
    <property type="entry name" value="THDP-binding"/>
</dbReference>
<evidence type="ECO:0000256" key="9">
    <source>
        <dbReference type="ARBA" id="ARBA00023229"/>
    </source>
</evidence>
<dbReference type="GO" id="GO:0008661">
    <property type="term" value="F:1-deoxy-D-xylulose-5-phosphate synthase activity"/>
    <property type="evidence" value="ECO:0007669"/>
    <property type="project" value="UniProtKB-UniRule"/>
</dbReference>
<dbReference type="GO" id="GO:0030976">
    <property type="term" value="F:thiamine pyrophosphate binding"/>
    <property type="evidence" value="ECO:0007669"/>
    <property type="project" value="UniProtKB-UniRule"/>
</dbReference>
<dbReference type="Gene3D" id="3.40.50.920">
    <property type="match status" value="1"/>
</dbReference>
<keyword evidence="5 11" id="KW-0479">Metal-binding</keyword>
<dbReference type="GO" id="GO:0000287">
    <property type="term" value="F:magnesium ion binding"/>
    <property type="evidence" value="ECO:0007669"/>
    <property type="project" value="UniProtKB-UniRule"/>
</dbReference>
<reference evidence="13 14" key="1">
    <citation type="journal article" date="2015" name="Microbiome">
        <title>Genomic resolution of linkages in carbon, nitrogen, and sulfur cycling among widespread estuary sediment bacteria.</title>
        <authorList>
            <person name="Baker B.J."/>
            <person name="Lazar C.S."/>
            <person name="Teske A.P."/>
            <person name="Dick G.J."/>
        </authorList>
    </citation>
    <scope>NUCLEOTIDE SEQUENCE [LARGE SCALE GENOMIC DNA]</scope>
    <source>
        <strain evidence="13">DG_78</strain>
    </source>
</reference>
<feature type="binding site" evidence="11">
    <location>
        <position position="174"/>
    </location>
    <ligand>
        <name>thiamine diphosphate</name>
        <dbReference type="ChEBI" id="CHEBI:58937"/>
    </ligand>
</feature>
<comment type="caution">
    <text evidence="13">The sequence shown here is derived from an EMBL/GenBank/DDBJ whole genome shotgun (WGS) entry which is preliminary data.</text>
</comment>
<evidence type="ECO:0000256" key="2">
    <source>
        <dbReference type="ARBA" id="ARBA00011081"/>
    </source>
</evidence>
<keyword evidence="6 11" id="KW-0460">Magnesium</keyword>
<dbReference type="InterPro" id="IPR033248">
    <property type="entry name" value="Transketolase_C"/>
</dbReference>
<feature type="domain" description="Transketolase-like pyrimidine-binding" evidence="12">
    <location>
        <begin position="314"/>
        <end position="479"/>
    </location>
</feature>
<dbReference type="PANTHER" id="PTHR43322:SF5">
    <property type="entry name" value="1-DEOXY-D-XYLULOSE-5-PHOSPHATE SYNTHASE, CHLOROPLASTIC"/>
    <property type="match status" value="1"/>
</dbReference>
<dbReference type="GO" id="GO:0019288">
    <property type="term" value="P:isopentenyl diphosphate biosynthetic process, methylerythritol 4-phosphate pathway"/>
    <property type="evidence" value="ECO:0007669"/>
    <property type="project" value="TreeGrafter"/>
</dbReference>
<comment type="catalytic activity">
    <reaction evidence="11">
        <text>D-glyceraldehyde 3-phosphate + pyruvate + H(+) = 1-deoxy-D-xylulose 5-phosphate + CO2</text>
        <dbReference type="Rhea" id="RHEA:12605"/>
        <dbReference type="ChEBI" id="CHEBI:15361"/>
        <dbReference type="ChEBI" id="CHEBI:15378"/>
        <dbReference type="ChEBI" id="CHEBI:16526"/>
        <dbReference type="ChEBI" id="CHEBI:57792"/>
        <dbReference type="ChEBI" id="CHEBI:59776"/>
        <dbReference type="EC" id="2.2.1.7"/>
    </reaction>
</comment>
<dbReference type="GO" id="GO:0009228">
    <property type="term" value="P:thiamine biosynthetic process"/>
    <property type="evidence" value="ECO:0007669"/>
    <property type="project" value="UniProtKB-UniRule"/>
</dbReference>
<feature type="binding site" evidence="11">
    <location>
        <position position="174"/>
    </location>
    <ligand>
        <name>Mg(2+)</name>
        <dbReference type="ChEBI" id="CHEBI:18420"/>
    </ligand>
</feature>
<comment type="function">
    <text evidence="10 11">Catalyzes the acyloin condensation reaction between C atoms 2 and 3 of pyruvate and glyceraldehyde 3-phosphate to yield 1-deoxy-D-xylulose-5-phosphate (DXP).</text>
</comment>
<comment type="pathway">
    <text evidence="1 11">Metabolic intermediate biosynthesis; 1-deoxy-D-xylulose 5-phosphate biosynthesis; 1-deoxy-D-xylulose 5-phosphate from D-glyceraldehyde 3-phosphate and pyruvate: step 1/1.</text>
</comment>
<feature type="binding site" evidence="11">
    <location>
        <begin position="146"/>
        <end position="147"/>
    </location>
    <ligand>
        <name>thiamine diphosphate</name>
        <dbReference type="ChEBI" id="CHEBI:58937"/>
    </ligand>
</feature>
<accession>A0A0S7YB13</accession>
<dbReference type="SUPFAM" id="SSF52922">
    <property type="entry name" value="TK C-terminal domain-like"/>
    <property type="match status" value="1"/>
</dbReference>
<evidence type="ECO:0000256" key="6">
    <source>
        <dbReference type="ARBA" id="ARBA00022842"/>
    </source>
</evidence>
<sequence>MPILQKIKNPNDLKQLSLDELLILAKEIRDEIITTCATTGGHIAPSLGVVELTLALYRVFNADRDKIIWDVGHQTYTQKLITGRNVKFHTLRIYQGISGFPKRSESKYDVFDTGHSSTSLSAATGFALARDSHGDTYDIISIIGDGSLGAGMAFEALNHIGHLNKDVIVVLNDNERSIGESVGALSQYLNRIITTRTYNRFRDDLWKFLGRFPPYVRDRGRNLAKRIQEGLKGLYAPAVIFEELGFRYIGPLDGHKLGELIDTFLRVKEMRGPRLIHVVTKKGKGYRPAEEHPETFHGVGPYCVDTGDVKPKAQSWTGVFGDAIVRLAKQNKKIIAITAGMCLGTGLKKFREEIPERFYDVGITEQHAVTMAAALALEGYIPVCAIYSTFLQRAYDQIIHDVCLQKAPVIFAVDRAGLVGADGPTHHGPFDFSYFRCIPNIIISAPKDGDEFIALLKTAIDYRKGPFIIRYPRGGCLEVAHKDPAKLPIGKWEILQQGSDIAIIAIGSMVKEAEAALLQLKEKNIRPMLINARFAKPLDTEMLHDIIRKVKKIVTIEENTLCGGFGSAVMEFYDAIEKPVAIHRLGLPDEFIEHGSRQILLKITSLDAYGIARKINSLA</sequence>
<evidence type="ECO:0000256" key="3">
    <source>
        <dbReference type="ARBA" id="ARBA00011738"/>
    </source>
</evidence>
<dbReference type="GO" id="GO:0005829">
    <property type="term" value="C:cytosol"/>
    <property type="evidence" value="ECO:0007669"/>
    <property type="project" value="TreeGrafter"/>
</dbReference>
<keyword evidence="4 11" id="KW-0808">Transferase</keyword>